<dbReference type="Proteomes" id="UP001528823">
    <property type="component" value="Unassembled WGS sequence"/>
</dbReference>
<dbReference type="EMBL" id="JAPMOU010000041">
    <property type="protein sequence ID" value="MDE1464709.1"/>
    <property type="molecule type" value="Genomic_DNA"/>
</dbReference>
<feature type="transmembrane region" description="Helical" evidence="2">
    <location>
        <begin position="57"/>
        <end position="79"/>
    </location>
</feature>
<keyword evidence="2" id="KW-0472">Membrane</keyword>
<dbReference type="PANTHER" id="PTHR11092:SF0">
    <property type="entry name" value="EPIMERASE FAMILY PROTEIN SDR39U1"/>
    <property type="match status" value="1"/>
</dbReference>
<reference evidence="5 6" key="1">
    <citation type="submission" date="2022-11" db="EMBL/GenBank/DDBJ databases">
        <title>Spartinivicinus poritis sp. nov., isolated from scleractinian coral Porites lutea.</title>
        <authorList>
            <person name="Zhang G."/>
            <person name="Cai L."/>
            <person name="Wei Q."/>
        </authorList>
    </citation>
    <scope>NUCLEOTIDE SEQUENCE [LARGE SCALE GENOMIC DNA]</scope>
    <source>
        <strain evidence="5 6">A2-2</strain>
    </source>
</reference>
<sequence length="452" mass="50303">MQQLIYRWLIFLGISHVLLGLLFAVLANTQLFAAYTQYLFKQFDATQAANQVDLLGTMLQLFGVTVASWGVLFTVAVHQYWCDGGSLLKKAICIAVVVWLVLDTCISLYWGIEVHAYLNMPVGLAMLLPMLLLKPRQAVNYRIVLPEQYKLNDKKKFLITGGTGFIGKPLVQTLIDQGHEVIVLTRNIASGAKGIQGKVTYITALDYVSDKDQIDVIINLAGEPLAGSRWNKKKKAGFLSSRLNTTSELLALVQRLEQKPQSLISGSAIGFYGPHADEELDEQAGCVDGFSHQLCHQWEQAALKFEEHGLRVCLLRMGVVLGKNGGPLVQLQIPFKLKVATQLGEGKQWMSWVHLDDVIAMMCYLVAQHDIEGAVNITAPQPVTNEQFAESLGRVEKTWFKFRMPAAWLKVLVGEMATEVLLTGQRVVPSKIVKNGYQFKYPELHSCLKSLS</sequence>
<dbReference type="SUPFAM" id="SSF51735">
    <property type="entry name" value="NAD(P)-binding Rossmann-fold domains"/>
    <property type="match status" value="1"/>
</dbReference>
<dbReference type="InterPro" id="IPR013549">
    <property type="entry name" value="DUF1731"/>
</dbReference>
<comment type="caution">
    <text evidence="5">The sequence shown here is derived from an EMBL/GenBank/DDBJ whole genome shotgun (WGS) entry which is preliminary data.</text>
</comment>
<evidence type="ECO:0000259" key="3">
    <source>
        <dbReference type="Pfam" id="PF01370"/>
    </source>
</evidence>
<proteinExistence type="inferred from homology"/>
<dbReference type="InterPro" id="IPR010099">
    <property type="entry name" value="SDR39U1"/>
</dbReference>
<feature type="transmembrane region" description="Helical" evidence="2">
    <location>
        <begin position="91"/>
        <end position="110"/>
    </location>
</feature>
<keyword evidence="2" id="KW-1133">Transmembrane helix</keyword>
<comment type="similarity">
    <text evidence="1">Belongs to the NAD(P)-dependent epimerase/dehydratase family. SDR39U1 subfamily.</text>
</comment>
<dbReference type="RefSeq" id="WP_274691035.1">
    <property type="nucleotide sequence ID" value="NZ_JAPMOU010000041.1"/>
</dbReference>
<dbReference type="PANTHER" id="PTHR11092">
    <property type="entry name" value="SUGAR NUCLEOTIDE EPIMERASE RELATED"/>
    <property type="match status" value="1"/>
</dbReference>
<evidence type="ECO:0000256" key="2">
    <source>
        <dbReference type="SAM" id="Phobius"/>
    </source>
</evidence>
<evidence type="ECO:0000256" key="1">
    <source>
        <dbReference type="ARBA" id="ARBA00009353"/>
    </source>
</evidence>
<feature type="domain" description="DUF1731" evidence="4">
    <location>
        <begin position="404"/>
        <end position="451"/>
    </location>
</feature>
<evidence type="ECO:0000313" key="5">
    <source>
        <dbReference type="EMBL" id="MDE1464709.1"/>
    </source>
</evidence>
<dbReference type="Gene3D" id="3.40.50.720">
    <property type="entry name" value="NAD(P)-binding Rossmann-like Domain"/>
    <property type="match status" value="1"/>
</dbReference>
<evidence type="ECO:0000259" key="4">
    <source>
        <dbReference type="Pfam" id="PF08338"/>
    </source>
</evidence>
<dbReference type="Pfam" id="PF08338">
    <property type="entry name" value="DUF1731"/>
    <property type="match status" value="1"/>
</dbReference>
<evidence type="ECO:0000313" key="6">
    <source>
        <dbReference type="Proteomes" id="UP001528823"/>
    </source>
</evidence>
<name>A0ABT5UEA2_9GAMM</name>
<organism evidence="5 6">
    <name type="scientific">Spartinivicinus poritis</name>
    <dbReference type="NCBI Taxonomy" id="2994640"/>
    <lineage>
        <taxon>Bacteria</taxon>
        <taxon>Pseudomonadati</taxon>
        <taxon>Pseudomonadota</taxon>
        <taxon>Gammaproteobacteria</taxon>
        <taxon>Oceanospirillales</taxon>
        <taxon>Zooshikellaceae</taxon>
        <taxon>Spartinivicinus</taxon>
    </lineage>
</organism>
<keyword evidence="6" id="KW-1185">Reference proteome</keyword>
<dbReference type="InterPro" id="IPR036291">
    <property type="entry name" value="NAD(P)-bd_dom_sf"/>
</dbReference>
<accession>A0ABT5UEA2</accession>
<protein>
    <submittedName>
        <fullName evidence="5">TIGR01777 family oxidoreductase</fullName>
    </submittedName>
</protein>
<dbReference type="NCBIfam" id="TIGR01777">
    <property type="entry name" value="yfcH"/>
    <property type="match status" value="1"/>
</dbReference>
<dbReference type="InterPro" id="IPR001509">
    <property type="entry name" value="Epimerase_deHydtase"/>
</dbReference>
<keyword evidence="2" id="KW-0812">Transmembrane</keyword>
<gene>
    <name evidence="5" type="ORF">ORQ98_22345</name>
</gene>
<dbReference type="Pfam" id="PF01370">
    <property type="entry name" value="Epimerase"/>
    <property type="match status" value="1"/>
</dbReference>
<feature type="domain" description="NAD-dependent epimerase/dehydratase" evidence="3">
    <location>
        <begin position="158"/>
        <end position="377"/>
    </location>
</feature>